<dbReference type="GO" id="GO:0000166">
    <property type="term" value="F:nucleotide binding"/>
    <property type="evidence" value="ECO:0007669"/>
    <property type="project" value="InterPro"/>
</dbReference>
<dbReference type="STRING" id="421072.SAMN04488097_1059"/>
<dbReference type="PROSITE" id="PS50967">
    <property type="entry name" value="HRDC"/>
    <property type="match status" value="1"/>
</dbReference>
<evidence type="ECO:0000259" key="1">
    <source>
        <dbReference type="PROSITE" id="PS50967"/>
    </source>
</evidence>
<protein>
    <recommendedName>
        <fullName evidence="1">HRDC domain-containing protein</fullName>
    </recommendedName>
</protein>
<dbReference type="Gene3D" id="1.10.150.80">
    <property type="entry name" value="HRDC domain"/>
    <property type="match status" value="1"/>
</dbReference>
<dbReference type="eggNOG" id="COG0514">
    <property type="taxonomic scope" value="Bacteria"/>
</dbReference>
<dbReference type="OrthoDB" id="1269055at2"/>
<gene>
    <name evidence="2" type="ORF">IO89_19295</name>
</gene>
<dbReference type="AlphaFoldDB" id="A0A085B651"/>
<name>A0A085B651_9FLAO</name>
<dbReference type="InterPro" id="IPR010997">
    <property type="entry name" value="HRDC-like_sf"/>
</dbReference>
<dbReference type="GO" id="GO:0003676">
    <property type="term" value="F:nucleic acid binding"/>
    <property type="evidence" value="ECO:0007669"/>
    <property type="project" value="InterPro"/>
</dbReference>
<dbReference type="RefSeq" id="WP_034979531.1">
    <property type="nucleotide sequence ID" value="NZ_FOFI01000001.1"/>
</dbReference>
<comment type="caution">
    <text evidence="2">The sequence shown here is derived from an EMBL/GenBank/DDBJ whole genome shotgun (WGS) entry which is preliminary data.</text>
</comment>
<dbReference type="SMART" id="SM00341">
    <property type="entry name" value="HRDC"/>
    <property type="match status" value="1"/>
</dbReference>
<dbReference type="InterPro" id="IPR002121">
    <property type="entry name" value="HRDC_dom"/>
</dbReference>
<evidence type="ECO:0000313" key="2">
    <source>
        <dbReference type="EMBL" id="KFC17946.1"/>
    </source>
</evidence>
<dbReference type="Proteomes" id="UP000028623">
    <property type="component" value="Unassembled WGS sequence"/>
</dbReference>
<dbReference type="Pfam" id="PF00570">
    <property type="entry name" value="HRDC"/>
    <property type="match status" value="1"/>
</dbReference>
<reference evidence="2 3" key="1">
    <citation type="submission" date="2014-07" db="EMBL/GenBank/DDBJ databases">
        <title>Epilithonimonas lactis LMG 22401 Genome.</title>
        <authorList>
            <person name="Pipes S.E."/>
            <person name="Stropko S.J."/>
        </authorList>
    </citation>
    <scope>NUCLEOTIDE SEQUENCE [LARGE SCALE GENOMIC DNA]</scope>
    <source>
        <strain evidence="2 3">LMG 24401</strain>
    </source>
</reference>
<dbReference type="SUPFAM" id="SSF47819">
    <property type="entry name" value="HRDC-like"/>
    <property type="match status" value="1"/>
</dbReference>
<keyword evidence="3" id="KW-1185">Reference proteome</keyword>
<feature type="domain" description="HRDC" evidence="1">
    <location>
        <begin position="73"/>
        <end position="146"/>
    </location>
</feature>
<accession>A0A085B651</accession>
<dbReference type="EMBL" id="JPLY01000009">
    <property type="protein sequence ID" value="KFC17946.1"/>
    <property type="molecule type" value="Genomic_DNA"/>
</dbReference>
<dbReference type="InterPro" id="IPR044876">
    <property type="entry name" value="HRDC_dom_sf"/>
</dbReference>
<organism evidence="2 3">
    <name type="scientific">Epilithonimonas lactis</name>
    <dbReference type="NCBI Taxonomy" id="421072"/>
    <lineage>
        <taxon>Bacteria</taxon>
        <taxon>Pseudomonadati</taxon>
        <taxon>Bacteroidota</taxon>
        <taxon>Flavobacteriia</taxon>
        <taxon>Flavobacteriales</taxon>
        <taxon>Weeksellaceae</taxon>
        <taxon>Chryseobacterium group</taxon>
        <taxon>Epilithonimonas</taxon>
    </lineage>
</organism>
<proteinExistence type="predicted"/>
<evidence type="ECO:0000313" key="3">
    <source>
        <dbReference type="Proteomes" id="UP000028623"/>
    </source>
</evidence>
<sequence length="146" mass="17367">MKVKILKVRISDQFQNMDEAVLNDYLERYEIININSQLVQDEINFWSVFINYEEKQVKPKSNKTNANPEEELSEEEMIIYQKLKNWRAEKSREWQLPPYIIFHNTHLIAIAKHKPSNFEDLENVKGLGRSKIEKFGTEIIQVLENA</sequence>